<dbReference type="Pfam" id="PF07690">
    <property type="entry name" value="MFS_1"/>
    <property type="match status" value="1"/>
</dbReference>
<dbReference type="PANTHER" id="PTHR42910:SF1">
    <property type="entry name" value="MAJOR FACILITATOR SUPERFAMILY (MFS) PROFILE DOMAIN-CONTAINING PROTEIN"/>
    <property type="match status" value="1"/>
</dbReference>
<feature type="compositionally biased region" description="Basic residues" evidence="4">
    <location>
        <begin position="1"/>
        <end position="17"/>
    </location>
</feature>
<dbReference type="GO" id="GO:0022857">
    <property type="term" value="F:transmembrane transporter activity"/>
    <property type="evidence" value="ECO:0007669"/>
    <property type="project" value="InterPro"/>
</dbReference>
<feature type="transmembrane region" description="Helical" evidence="5">
    <location>
        <begin position="336"/>
        <end position="353"/>
    </location>
</feature>
<evidence type="ECO:0000256" key="2">
    <source>
        <dbReference type="ARBA" id="ARBA00022989"/>
    </source>
</evidence>
<dbReference type="PROSITE" id="PS50850">
    <property type="entry name" value="MFS"/>
    <property type="match status" value="1"/>
</dbReference>
<dbReference type="InterPro" id="IPR036259">
    <property type="entry name" value="MFS_trans_sf"/>
</dbReference>
<feature type="transmembrane region" description="Helical" evidence="5">
    <location>
        <begin position="192"/>
        <end position="213"/>
    </location>
</feature>
<reference evidence="7 8" key="1">
    <citation type="journal article" date="2011" name="J. Bacteriol.">
        <title>Complete genome sequence of the plant pathogen Ralstonia solanacearum strain Po82.</title>
        <authorList>
            <person name="Xu J."/>
            <person name="Zheng H.J."/>
            <person name="Liu L."/>
            <person name="Pan Z.C."/>
            <person name="Prior P."/>
            <person name="Tang B."/>
            <person name="Xu J.S."/>
            <person name="Zhang H."/>
            <person name="Tian Q."/>
            <person name="Zhang L.Q."/>
            <person name="Feng J."/>
        </authorList>
    </citation>
    <scope>NUCLEOTIDE SEQUENCE [LARGE SCALE GENOMIC DNA]</scope>
    <source>
        <strain evidence="8">Po82</strain>
    </source>
</reference>
<feature type="transmembrane region" description="Helical" evidence="5">
    <location>
        <begin position="250"/>
        <end position="271"/>
    </location>
</feature>
<dbReference type="KEGG" id="rsn:RSPO_m00070"/>
<evidence type="ECO:0000313" key="7">
    <source>
        <dbReference type="EMBL" id="AEG70712.1"/>
    </source>
</evidence>
<keyword evidence="1 5" id="KW-0812">Transmembrane</keyword>
<dbReference type="HOGENOM" id="CLU_001265_23_0_4"/>
<geneLocation type="plasmid" evidence="8"/>
<dbReference type="InterPro" id="IPR020846">
    <property type="entry name" value="MFS_dom"/>
</dbReference>
<keyword evidence="7" id="KW-0614">Plasmid</keyword>
<dbReference type="CDD" id="cd17324">
    <property type="entry name" value="MFS_NepI_like"/>
    <property type="match status" value="1"/>
</dbReference>
<evidence type="ECO:0000256" key="4">
    <source>
        <dbReference type="SAM" id="MobiDB-lite"/>
    </source>
</evidence>
<feature type="transmembrane region" description="Helical" evidence="5">
    <location>
        <begin position="225"/>
        <end position="244"/>
    </location>
</feature>
<feature type="transmembrane region" description="Helical" evidence="5">
    <location>
        <begin position="130"/>
        <end position="154"/>
    </location>
</feature>
<proteinExistence type="predicted"/>
<dbReference type="Gene3D" id="1.20.1250.20">
    <property type="entry name" value="MFS general substrate transporter like domains"/>
    <property type="match status" value="1"/>
</dbReference>
<dbReference type="EMBL" id="CP002820">
    <property type="protein sequence ID" value="AEG70712.1"/>
    <property type="molecule type" value="Genomic_DNA"/>
</dbReference>
<dbReference type="InterPro" id="IPR011701">
    <property type="entry name" value="MFS"/>
</dbReference>
<gene>
    <name evidence="7" type="primary">pcaK</name>
    <name evidence="7" type="ordered locus">RSPO_m00070</name>
</gene>
<evidence type="ECO:0000259" key="6">
    <source>
        <dbReference type="PROSITE" id="PS50850"/>
    </source>
</evidence>
<dbReference type="PATRIC" id="fig|1031711.3.peg.3345"/>
<organism evidence="7 8">
    <name type="scientific">Ralstonia solanacearum (strain Po82)</name>
    <dbReference type="NCBI Taxonomy" id="1031711"/>
    <lineage>
        <taxon>Bacteria</taxon>
        <taxon>Pseudomonadati</taxon>
        <taxon>Pseudomonadota</taxon>
        <taxon>Betaproteobacteria</taxon>
        <taxon>Burkholderiales</taxon>
        <taxon>Burkholderiaceae</taxon>
        <taxon>Ralstonia</taxon>
        <taxon>Ralstonia solanacearum species complex</taxon>
    </lineage>
</organism>
<keyword evidence="3 5" id="KW-0472">Membrane</keyword>
<keyword evidence="2 5" id="KW-1133">Transmembrane helix</keyword>
<evidence type="ECO:0000313" key="8">
    <source>
        <dbReference type="Proteomes" id="UP000007953"/>
    </source>
</evidence>
<accession>F6G748</accession>
<feature type="transmembrane region" description="Helical" evidence="5">
    <location>
        <begin position="166"/>
        <end position="186"/>
    </location>
</feature>
<dbReference type="SUPFAM" id="SSF103473">
    <property type="entry name" value="MFS general substrate transporter"/>
    <property type="match status" value="1"/>
</dbReference>
<feature type="region of interest" description="Disordered" evidence="4">
    <location>
        <begin position="1"/>
        <end position="26"/>
    </location>
</feature>
<feature type="transmembrane region" description="Helical" evidence="5">
    <location>
        <begin position="304"/>
        <end position="324"/>
    </location>
</feature>
<evidence type="ECO:0000256" key="5">
    <source>
        <dbReference type="SAM" id="Phobius"/>
    </source>
</evidence>
<feature type="transmembrane region" description="Helical" evidence="5">
    <location>
        <begin position="451"/>
        <end position="472"/>
    </location>
</feature>
<dbReference type="Proteomes" id="UP000007953">
    <property type="component" value="Plasmid megaplasmid"/>
</dbReference>
<evidence type="ECO:0000256" key="3">
    <source>
        <dbReference type="ARBA" id="ARBA00023136"/>
    </source>
</evidence>
<feature type="transmembrane region" description="Helical" evidence="5">
    <location>
        <begin position="423"/>
        <end position="445"/>
    </location>
</feature>
<feature type="transmembrane region" description="Helical" evidence="5">
    <location>
        <begin position="389"/>
        <end position="416"/>
    </location>
</feature>
<sequence>MARHQNGRATQRIRRPSARGINRDTEDEILEKNDYIHFESHSWPNPIVPGRAIGGLQAWRIIASIAAFFAKQHPSPDEIPMPAAPTSPAQSATADTQGLIRLLTAGAGVSVACIYLNHPLLGLIGRDLDIAPHALGVLPTLTAAGYASGIFFFGPLGDRYDRRLVILWKAVLLTLALIGSCVAPGLPMLAASGFAIGLAATIAQDFVPSAAAISTDLNRNRNIGTVMTGLLIGIVGSRVFSGIVADHFGWRAAFGVSAAAIVGLALAVRAAHFGVAPATRQPYFTLLRSLGTLFAQHPRLRASAFTQACLSVAFSGFWSTVALHLTGTLGLSTGQAGLLGLAGAAGALGASIAGRLSGRVAPGHIVTGGALLMAATFAAMALFPHSLLAIVIGTLLFDMGVQAALVSHQTIIYALAPEARSRINAVFMTIVFIGMSAGAYGASLAWSGGRWTGLMAFCTATASIGLGLRLIFNARLGTR</sequence>
<dbReference type="PANTHER" id="PTHR42910">
    <property type="entry name" value="TRANSPORTER SCO4007-RELATED"/>
    <property type="match status" value="1"/>
</dbReference>
<evidence type="ECO:0000256" key="1">
    <source>
        <dbReference type="ARBA" id="ARBA00022692"/>
    </source>
</evidence>
<feature type="transmembrane region" description="Helical" evidence="5">
    <location>
        <begin position="99"/>
        <end position="118"/>
    </location>
</feature>
<protein>
    <submittedName>
        <fullName evidence="7">4-hydroxybenzoate transporter</fullName>
    </submittedName>
</protein>
<feature type="domain" description="Major facilitator superfamily (MFS) profile" evidence="6">
    <location>
        <begin position="99"/>
        <end position="477"/>
    </location>
</feature>
<name>F6G748_RALS8</name>
<dbReference type="AlphaFoldDB" id="F6G748"/>
<feature type="transmembrane region" description="Helical" evidence="5">
    <location>
        <begin position="365"/>
        <end position="383"/>
    </location>
</feature>